<feature type="transmembrane region" description="Helical" evidence="6">
    <location>
        <begin position="158"/>
        <end position="178"/>
    </location>
</feature>
<proteinExistence type="predicted"/>
<evidence type="ECO:0000256" key="2">
    <source>
        <dbReference type="ARBA" id="ARBA00022692"/>
    </source>
</evidence>
<evidence type="ECO:0000256" key="5">
    <source>
        <dbReference type="SAM" id="MobiDB-lite"/>
    </source>
</evidence>
<dbReference type="PROSITE" id="PS50850">
    <property type="entry name" value="MFS"/>
    <property type="match status" value="1"/>
</dbReference>
<sequence length="437" mass="43503">MSLPRGGVALLGCTAGIAIANNYAVQPALADLAHDTGASATAIGLVTTAALTGCIAGFAFLLPLVDRAAPRRLVTGQLLLLTAGLLLAASARTLGPLLVAYVVVGAGASVSAMTSAIAGRGVPGERRGAAVGLVAAGMSAGILLSRLVGGALAEALGWRGMLLVFAGLVLVCAGGTWWRLPRERPAPHGGYLATLAELPGLLRRYRTLRRAVVQGSLWYFAFSLVWVALTVRLAQPPYSLDAAAIGLYSLAGALGFAALPVAGRLGDRYSPRAVICVSMAVAAVGAGVLCAGLGRPVLTGVGLALLDAGCFTAQAANQARILGVDPARGGSLSGVYLLVYFCAGAGGSAVAAPLVARGGWGPASGVVLGALVVAGVLALLDKVPAGGPSRAVPRAPEMRTACGISSGNCASDHDAPADETARVSPRRGGTPGRRASS</sequence>
<evidence type="ECO:0000259" key="7">
    <source>
        <dbReference type="PROSITE" id="PS50850"/>
    </source>
</evidence>
<keyword evidence="3 6" id="KW-1133">Transmembrane helix</keyword>
<dbReference type="Pfam" id="PF07690">
    <property type="entry name" value="MFS_1"/>
    <property type="match status" value="1"/>
</dbReference>
<dbReference type="SUPFAM" id="SSF103473">
    <property type="entry name" value="MFS general substrate transporter"/>
    <property type="match status" value="1"/>
</dbReference>
<dbReference type="EMBL" id="CP159534">
    <property type="protein sequence ID" value="XCJ69315.1"/>
    <property type="molecule type" value="Genomic_DNA"/>
</dbReference>
<dbReference type="CDD" id="cd17324">
    <property type="entry name" value="MFS_NepI_like"/>
    <property type="match status" value="1"/>
</dbReference>
<accession>A0AAU8IMA0</accession>
<dbReference type="KEGG" id="stac:ABII15_04715"/>
<feature type="transmembrane region" description="Helical" evidence="6">
    <location>
        <begin position="97"/>
        <end position="118"/>
    </location>
</feature>
<feature type="transmembrane region" description="Helical" evidence="6">
    <location>
        <begin position="274"/>
        <end position="294"/>
    </location>
</feature>
<protein>
    <submittedName>
        <fullName evidence="8">MFS transporter</fullName>
    </submittedName>
</protein>
<dbReference type="GO" id="GO:0022857">
    <property type="term" value="F:transmembrane transporter activity"/>
    <property type="evidence" value="ECO:0007669"/>
    <property type="project" value="InterPro"/>
</dbReference>
<dbReference type="Gene3D" id="1.20.1250.20">
    <property type="entry name" value="MFS general substrate transporter like domains"/>
    <property type="match status" value="1"/>
</dbReference>
<evidence type="ECO:0000256" key="6">
    <source>
        <dbReference type="SAM" id="Phobius"/>
    </source>
</evidence>
<keyword evidence="2 6" id="KW-0812">Transmembrane</keyword>
<feature type="transmembrane region" description="Helical" evidence="6">
    <location>
        <begin position="211"/>
        <end position="231"/>
    </location>
</feature>
<gene>
    <name evidence="8" type="ORF">ABII15_04715</name>
</gene>
<dbReference type="InterPro" id="IPR011701">
    <property type="entry name" value="MFS"/>
</dbReference>
<feature type="region of interest" description="Disordered" evidence="5">
    <location>
        <begin position="406"/>
        <end position="437"/>
    </location>
</feature>
<dbReference type="PANTHER" id="PTHR42910">
    <property type="entry name" value="TRANSPORTER SCO4007-RELATED"/>
    <property type="match status" value="1"/>
</dbReference>
<dbReference type="InterPro" id="IPR020846">
    <property type="entry name" value="MFS_dom"/>
</dbReference>
<feature type="transmembrane region" description="Helical" evidence="6">
    <location>
        <begin position="243"/>
        <end position="262"/>
    </location>
</feature>
<name>A0AAU8IMA0_9ACTN</name>
<evidence type="ECO:0000256" key="1">
    <source>
        <dbReference type="ARBA" id="ARBA00004651"/>
    </source>
</evidence>
<evidence type="ECO:0000256" key="4">
    <source>
        <dbReference type="ARBA" id="ARBA00023136"/>
    </source>
</evidence>
<comment type="subcellular location">
    <subcellularLocation>
        <location evidence="1">Cell membrane</location>
        <topology evidence="1">Multi-pass membrane protein</topology>
    </subcellularLocation>
</comment>
<feature type="transmembrane region" description="Helical" evidence="6">
    <location>
        <begin position="73"/>
        <end position="91"/>
    </location>
</feature>
<dbReference type="RefSeq" id="WP_353941006.1">
    <property type="nucleotide sequence ID" value="NZ_CP159534.1"/>
</dbReference>
<reference evidence="8" key="1">
    <citation type="submission" date="2024-06" db="EMBL/GenBank/DDBJ databases">
        <title>Streptomyces sp. strain HUAS MG91 genome sequences.</title>
        <authorList>
            <person name="Mo P."/>
        </authorList>
    </citation>
    <scope>NUCLEOTIDE SEQUENCE</scope>
    <source>
        <strain evidence="8">HUAS MG91</strain>
    </source>
</reference>
<evidence type="ECO:0000256" key="3">
    <source>
        <dbReference type="ARBA" id="ARBA00022989"/>
    </source>
</evidence>
<dbReference type="AlphaFoldDB" id="A0AAU8IMA0"/>
<feature type="domain" description="Major facilitator superfamily (MFS) profile" evidence="7">
    <location>
        <begin position="1"/>
        <end position="387"/>
    </location>
</feature>
<evidence type="ECO:0000313" key="8">
    <source>
        <dbReference type="EMBL" id="XCJ69315.1"/>
    </source>
</evidence>
<dbReference type="InterPro" id="IPR036259">
    <property type="entry name" value="MFS_trans_sf"/>
</dbReference>
<keyword evidence="4 6" id="KW-0472">Membrane</keyword>
<feature type="compositionally biased region" description="Basic and acidic residues" evidence="5">
    <location>
        <begin position="411"/>
        <end position="421"/>
    </location>
</feature>
<organism evidence="8">
    <name type="scientific">Streptomyces tabacisoli</name>
    <dbReference type="NCBI Taxonomy" id="3156398"/>
    <lineage>
        <taxon>Bacteria</taxon>
        <taxon>Bacillati</taxon>
        <taxon>Actinomycetota</taxon>
        <taxon>Actinomycetes</taxon>
        <taxon>Kitasatosporales</taxon>
        <taxon>Streptomycetaceae</taxon>
        <taxon>Streptomyces</taxon>
    </lineage>
</organism>
<feature type="transmembrane region" description="Helical" evidence="6">
    <location>
        <begin position="40"/>
        <end position="61"/>
    </location>
</feature>
<feature type="transmembrane region" description="Helical" evidence="6">
    <location>
        <begin position="335"/>
        <end position="356"/>
    </location>
</feature>
<feature type="transmembrane region" description="Helical" evidence="6">
    <location>
        <begin position="130"/>
        <end position="152"/>
    </location>
</feature>
<dbReference type="GO" id="GO:0005886">
    <property type="term" value="C:plasma membrane"/>
    <property type="evidence" value="ECO:0007669"/>
    <property type="project" value="UniProtKB-SubCell"/>
</dbReference>
<dbReference type="PANTHER" id="PTHR42910:SF1">
    <property type="entry name" value="MAJOR FACILITATOR SUPERFAMILY (MFS) PROFILE DOMAIN-CONTAINING PROTEIN"/>
    <property type="match status" value="1"/>
</dbReference>
<feature type="transmembrane region" description="Helical" evidence="6">
    <location>
        <begin position="362"/>
        <end position="380"/>
    </location>
</feature>